<evidence type="ECO:0000313" key="2">
    <source>
        <dbReference type="Proteomes" id="UP000463857"/>
    </source>
</evidence>
<protein>
    <submittedName>
        <fullName evidence="1">Uncharacterized protein</fullName>
    </submittedName>
</protein>
<name>A0A7L4YNZ2_9ACTN</name>
<sequence length="119" mass="13242">MLTTNGEDDDMVINTHTRRLPVLASRARAAIERLDVPRPADLPGAVSFSVKSDGCACAVTHTTVIEGNAVTMVRWYVRDRHRHYRWVAEMFEALQLECGVPPRVRRRTVASISDLGLAA</sequence>
<accession>A0A7L4YNZ2</accession>
<dbReference type="InParanoid" id="A0A7L4YNZ2"/>
<gene>
    <name evidence="1" type="ORF">EK0264_08280</name>
</gene>
<keyword evidence="2" id="KW-1185">Reference proteome</keyword>
<dbReference type="EMBL" id="CP047156">
    <property type="protein sequence ID" value="QHC00277.1"/>
    <property type="molecule type" value="Genomic_DNA"/>
</dbReference>
<dbReference type="Proteomes" id="UP000463857">
    <property type="component" value="Chromosome"/>
</dbReference>
<dbReference type="RefSeq" id="WP_159544600.1">
    <property type="nucleotide sequence ID" value="NZ_CP047156.1"/>
</dbReference>
<organism evidence="1 2">
    <name type="scientific">Epidermidibacterium keratini</name>
    <dbReference type="NCBI Taxonomy" id="1891644"/>
    <lineage>
        <taxon>Bacteria</taxon>
        <taxon>Bacillati</taxon>
        <taxon>Actinomycetota</taxon>
        <taxon>Actinomycetes</taxon>
        <taxon>Sporichthyales</taxon>
        <taxon>Sporichthyaceae</taxon>
        <taxon>Epidermidibacterium</taxon>
    </lineage>
</organism>
<reference evidence="1 2" key="1">
    <citation type="journal article" date="2018" name="Int. J. Syst. Evol. Microbiol.">
        <title>Epidermidibacterium keratini gen. nov., sp. nov., a member of the family Sporichthyaceae, isolated from keratin epidermis.</title>
        <authorList>
            <person name="Lee D.G."/>
            <person name="Trujillo M.E."/>
            <person name="Kang S."/>
            <person name="Nam J.J."/>
            <person name="Kim Y.J."/>
        </authorList>
    </citation>
    <scope>NUCLEOTIDE SEQUENCE [LARGE SCALE GENOMIC DNA]</scope>
    <source>
        <strain evidence="1 2">EPI-7</strain>
    </source>
</reference>
<evidence type="ECO:0000313" key="1">
    <source>
        <dbReference type="EMBL" id="QHC00277.1"/>
    </source>
</evidence>
<proteinExistence type="predicted"/>
<dbReference type="KEGG" id="eke:EK0264_08280"/>
<dbReference type="AlphaFoldDB" id="A0A7L4YNZ2"/>